<dbReference type="Pfam" id="PF04749">
    <property type="entry name" value="PLAC8"/>
    <property type="match status" value="1"/>
</dbReference>
<comment type="caution">
    <text evidence="1">The sequence shown here is derived from an EMBL/GenBank/DDBJ whole genome shotgun (WGS) entry which is preliminary data.</text>
</comment>
<proteinExistence type="predicted"/>
<dbReference type="AlphaFoldDB" id="A0A7J8WP69"/>
<feature type="non-terminal residue" evidence="1">
    <location>
        <position position="1"/>
    </location>
</feature>
<dbReference type="NCBIfam" id="TIGR01571">
    <property type="entry name" value="A_thal_Cys_rich"/>
    <property type="match status" value="1"/>
</dbReference>
<evidence type="ECO:0000313" key="1">
    <source>
        <dbReference type="EMBL" id="MBA0676847.1"/>
    </source>
</evidence>
<protein>
    <submittedName>
        <fullName evidence="1">Uncharacterized protein</fullName>
    </submittedName>
</protein>
<dbReference type="EMBL" id="JABFAA010000002">
    <property type="protein sequence ID" value="MBA0676847.1"/>
    <property type="molecule type" value="Genomic_DNA"/>
</dbReference>
<dbReference type="PANTHER" id="PTHR15907">
    <property type="entry name" value="DUF614 FAMILY PROTEIN-RELATED"/>
    <property type="match status" value="1"/>
</dbReference>
<evidence type="ECO:0000313" key="2">
    <source>
        <dbReference type="Proteomes" id="UP000593577"/>
    </source>
</evidence>
<dbReference type="InterPro" id="IPR006461">
    <property type="entry name" value="PLAC_motif_containing"/>
</dbReference>
<name>A0A7J8WP69_GOSAI</name>
<keyword evidence="2" id="KW-1185">Reference proteome</keyword>
<accession>A0A7J8WP69</accession>
<reference evidence="1 2" key="1">
    <citation type="journal article" date="2019" name="Genome Biol. Evol.">
        <title>Insights into the evolution of the New World diploid cottons (Gossypium, subgenus Houzingenia) based on genome sequencing.</title>
        <authorList>
            <person name="Grover C.E."/>
            <person name="Arick M.A. 2nd"/>
            <person name="Thrash A."/>
            <person name="Conover J.L."/>
            <person name="Sanders W.S."/>
            <person name="Peterson D.G."/>
            <person name="Frelichowski J.E."/>
            <person name="Scheffler J.A."/>
            <person name="Scheffler B.E."/>
            <person name="Wendel J.F."/>
        </authorList>
    </citation>
    <scope>NUCLEOTIDE SEQUENCE [LARGE SCALE GENOMIC DNA]</scope>
    <source>
        <strain evidence="1">185</strain>
        <tissue evidence="1">Leaf</tissue>
    </source>
</reference>
<dbReference type="Proteomes" id="UP000593577">
    <property type="component" value="Unassembled WGS sequence"/>
</dbReference>
<organism evidence="1 2">
    <name type="scientific">Gossypium aridum</name>
    <name type="common">American cotton</name>
    <name type="synonym">Erioxylum aridum</name>
    <dbReference type="NCBI Taxonomy" id="34290"/>
    <lineage>
        <taxon>Eukaryota</taxon>
        <taxon>Viridiplantae</taxon>
        <taxon>Streptophyta</taxon>
        <taxon>Embryophyta</taxon>
        <taxon>Tracheophyta</taxon>
        <taxon>Spermatophyta</taxon>
        <taxon>Magnoliopsida</taxon>
        <taxon>eudicotyledons</taxon>
        <taxon>Gunneridae</taxon>
        <taxon>Pentapetalae</taxon>
        <taxon>rosids</taxon>
        <taxon>malvids</taxon>
        <taxon>Malvales</taxon>
        <taxon>Malvaceae</taxon>
        <taxon>Malvoideae</taxon>
        <taxon>Gossypium</taxon>
    </lineage>
</organism>
<sequence length="96" mass="10879">MYSTNQPNSAAPQHYGQQGLALGVPITSQKHQYPPQGYMQPAEKGPWSTLDRTLLRNEYMLDEKPCNDCCLHFCCECCALSQEHRALTNRGFQMSL</sequence>
<gene>
    <name evidence="1" type="ORF">Goari_018299</name>
</gene>